<evidence type="ECO:0000256" key="17">
    <source>
        <dbReference type="PROSITE-ProRule" id="PRU00461"/>
    </source>
</evidence>
<name>A0A7R8D8Y6_LEPSM</name>
<feature type="disulfide bond" evidence="16">
    <location>
        <begin position="3556"/>
        <end position="3574"/>
    </location>
</feature>
<dbReference type="Pfam" id="PF03081">
    <property type="entry name" value="Exo70_C"/>
    <property type="match status" value="1"/>
</dbReference>
<feature type="domain" description="EGF-like" evidence="19">
    <location>
        <begin position="5045"/>
        <end position="5085"/>
    </location>
</feature>
<dbReference type="InterPro" id="IPR046364">
    <property type="entry name" value="Exo70_C"/>
</dbReference>
<feature type="disulfide bond" evidence="15">
    <location>
        <begin position="5090"/>
        <end position="5100"/>
    </location>
</feature>
<feature type="disulfide bond" evidence="15">
    <location>
        <begin position="5075"/>
        <end position="5084"/>
    </location>
</feature>
<feature type="disulfide bond" evidence="16">
    <location>
        <begin position="4190"/>
        <end position="4208"/>
    </location>
</feature>
<dbReference type="InterPro" id="IPR018097">
    <property type="entry name" value="EGF_Ca-bd_CS"/>
</dbReference>
<feature type="disulfide bond" evidence="16">
    <location>
        <begin position="3568"/>
        <end position="3583"/>
    </location>
</feature>
<keyword evidence="11" id="KW-0472">Membrane</keyword>
<dbReference type="SMART" id="SM00181">
    <property type="entry name" value="EGF"/>
    <property type="match status" value="24"/>
</dbReference>
<proteinExistence type="inferred from homology"/>
<evidence type="ECO:0000256" key="4">
    <source>
        <dbReference type="ARBA" id="ARBA00022475"/>
    </source>
</evidence>
<dbReference type="SUPFAM" id="SSF57196">
    <property type="entry name" value="EGF/Laminin"/>
    <property type="match status" value="6"/>
</dbReference>
<feature type="disulfide bond" evidence="16">
    <location>
        <begin position="4140"/>
        <end position="4152"/>
    </location>
</feature>
<dbReference type="InterPro" id="IPR023415">
    <property type="entry name" value="LDLR_class-A_CS"/>
</dbReference>
<dbReference type="PANTHER" id="PTHR22722">
    <property type="entry name" value="LOW-DENSITY LIPOPROTEIN RECEPTOR-RELATED PROTEIN 2-RELATED"/>
    <property type="match status" value="1"/>
</dbReference>
<feature type="domain" description="EGF-like" evidence="19">
    <location>
        <begin position="4928"/>
        <end position="4966"/>
    </location>
</feature>
<dbReference type="EMBL" id="HG994588">
    <property type="protein sequence ID" value="CAF3040238.1"/>
    <property type="molecule type" value="Genomic_DNA"/>
</dbReference>
<dbReference type="InterPro" id="IPR011042">
    <property type="entry name" value="6-blade_b-propeller_TolB-like"/>
</dbReference>
<dbReference type="OrthoDB" id="1922221at2759"/>
<keyword evidence="9" id="KW-0677">Repeat</keyword>
<feature type="disulfide bond" evidence="16">
    <location>
        <begin position="3228"/>
        <end position="3243"/>
    </location>
</feature>
<dbReference type="PROSITE" id="PS50068">
    <property type="entry name" value="LDLRA_2"/>
    <property type="match status" value="30"/>
</dbReference>
<dbReference type="FunFam" id="2.10.25.10:FF:000009">
    <property type="entry name" value="Low-density lipoprotein receptor isoform 1"/>
    <property type="match status" value="2"/>
</dbReference>
<feature type="compositionally biased region" description="Basic and acidic residues" evidence="18">
    <location>
        <begin position="5268"/>
        <end position="5278"/>
    </location>
</feature>
<keyword evidence="8" id="KW-0732">Signal</keyword>
<feature type="disulfide bond" evidence="16">
    <location>
        <begin position="4406"/>
        <end position="4421"/>
    </location>
</feature>
<feature type="disulfide bond" evidence="16">
    <location>
        <begin position="4309"/>
        <end position="4327"/>
    </location>
</feature>
<dbReference type="GO" id="GO:0016324">
    <property type="term" value="C:apical plasma membrane"/>
    <property type="evidence" value="ECO:0007669"/>
    <property type="project" value="TreeGrafter"/>
</dbReference>
<evidence type="ECO:0000256" key="11">
    <source>
        <dbReference type="ARBA" id="ARBA00023136"/>
    </source>
</evidence>
<dbReference type="CDD" id="cd00054">
    <property type="entry name" value="EGF_CA"/>
    <property type="match status" value="2"/>
</dbReference>
<dbReference type="PROSITE" id="PS01209">
    <property type="entry name" value="LDLRA_1"/>
    <property type="match status" value="18"/>
</dbReference>
<dbReference type="SMART" id="SM00192">
    <property type="entry name" value="LDLa"/>
    <property type="match status" value="30"/>
</dbReference>
<evidence type="ECO:0000256" key="7">
    <source>
        <dbReference type="ARBA" id="ARBA00022692"/>
    </source>
</evidence>
<comment type="caution">
    <text evidence="15">Lacks conserved residue(s) required for the propagation of feature annotation.</text>
</comment>
<feature type="compositionally biased region" description="Basic residues" evidence="18">
    <location>
        <begin position="5198"/>
        <end position="5209"/>
    </location>
</feature>
<keyword evidence="3" id="KW-0813">Transport</keyword>
<feature type="disulfide bond" evidence="16">
    <location>
        <begin position="4036"/>
        <end position="4051"/>
    </location>
</feature>
<evidence type="ECO:0000256" key="15">
    <source>
        <dbReference type="PROSITE-ProRule" id="PRU00076"/>
    </source>
</evidence>
<evidence type="ECO:0000256" key="9">
    <source>
        <dbReference type="ARBA" id="ARBA00022737"/>
    </source>
</evidence>
<feature type="repeat" description="LDL-receptor class B" evidence="17">
    <location>
        <begin position="2651"/>
        <end position="2693"/>
    </location>
</feature>
<feature type="disulfide bond" evidence="15">
    <location>
        <begin position="3629"/>
        <end position="3639"/>
    </location>
</feature>
<evidence type="ECO:0000256" key="3">
    <source>
        <dbReference type="ARBA" id="ARBA00022448"/>
    </source>
</evidence>
<feature type="repeat" description="LDL-receptor class B" evidence="17">
    <location>
        <begin position="1033"/>
        <end position="1077"/>
    </location>
</feature>
<dbReference type="PRINTS" id="PR00261">
    <property type="entry name" value="LDLRECEPTOR"/>
</dbReference>
<dbReference type="GO" id="GO:0005509">
    <property type="term" value="F:calcium ion binding"/>
    <property type="evidence" value="ECO:0007669"/>
    <property type="project" value="InterPro"/>
</dbReference>
<feature type="disulfide bond" evidence="16">
    <location>
        <begin position="3216"/>
        <end position="3234"/>
    </location>
</feature>
<accession>A0A7R8D8Y6</accession>
<evidence type="ECO:0000256" key="14">
    <source>
        <dbReference type="ARBA" id="ARBA00023180"/>
    </source>
</evidence>
<feature type="disulfide bond" evidence="16">
    <location>
        <begin position="1725"/>
        <end position="1740"/>
    </location>
</feature>
<evidence type="ECO:0000256" key="10">
    <source>
        <dbReference type="ARBA" id="ARBA00022989"/>
    </source>
</evidence>
<evidence type="ECO:0000256" key="1">
    <source>
        <dbReference type="ARBA" id="ARBA00004251"/>
    </source>
</evidence>
<feature type="disulfide bond" evidence="16">
    <location>
        <begin position="3317"/>
        <end position="3332"/>
    </location>
</feature>
<feature type="disulfide bond" evidence="16">
    <location>
        <begin position="4147"/>
        <end position="4165"/>
    </location>
</feature>
<dbReference type="Gene3D" id="1.20.1280.170">
    <property type="entry name" value="Exocyst complex component Exo70"/>
    <property type="match status" value="2"/>
</dbReference>
<dbReference type="SUPFAM" id="SSF57424">
    <property type="entry name" value="LDL receptor-like module"/>
    <property type="match status" value="29"/>
</dbReference>
<dbReference type="InterPro" id="IPR000742">
    <property type="entry name" value="EGF"/>
</dbReference>
<feature type="repeat" description="LDL-receptor class B" evidence="17">
    <location>
        <begin position="1313"/>
        <end position="1356"/>
    </location>
</feature>
<dbReference type="SUPFAM" id="SSF57184">
    <property type="entry name" value="Growth factor receptor domain"/>
    <property type="match status" value="1"/>
</dbReference>
<dbReference type="SMART" id="SM00179">
    <property type="entry name" value="EGF_CA"/>
    <property type="match status" value="7"/>
</dbReference>
<dbReference type="PROSITE" id="PS50026">
    <property type="entry name" value="EGF_3"/>
    <property type="match status" value="6"/>
</dbReference>
<dbReference type="Pfam" id="PF20669">
    <property type="entry name" value="Exo70_N"/>
    <property type="match status" value="1"/>
</dbReference>
<evidence type="ECO:0000256" key="12">
    <source>
        <dbReference type="ARBA" id="ARBA00023157"/>
    </source>
</evidence>
<feature type="domain" description="EGF-like" evidence="19">
    <location>
        <begin position="5086"/>
        <end position="5122"/>
    </location>
</feature>
<dbReference type="InterPro" id="IPR000033">
    <property type="entry name" value="LDLR_classB_rpt"/>
</dbReference>
<dbReference type="GO" id="GO:0006898">
    <property type="term" value="P:receptor-mediated endocytosis"/>
    <property type="evidence" value="ECO:0007669"/>
    <property type="project" value="TreeGrafter"/>
</dbReference>
<dbReference type="InterPro" id="IPR051221">
    <property type="entry name" value="LDLR-related"/>
</dbReference>
<feature type="disulfide bond" evidence="16">
    <location>
        <begin position="1798"/>
        <end position="1816"/>
    </location>
</feature>
<feature type="disulfide bond" evidence="16">
    <location>
        <begin position="4017"/>
        <end position="4029"/>
    </location>
</feature>
<comment type="similarity">
    <text evidence="2">Belongs to the EXO70 family.</text>
</comment>
<feature type="repeat" description="LDL-receptor class B" evidence="17">
    <location>
        <begin position="2984"/>
        <end position="3028"/>
    </location>
</feature>
<feature type="domain" description="EGF-like" evidence="19">
    <location>
        <begin position="4840"/>
        <end position="4890"/>
    </location>
</feature>
<feature type="repeat" description="LDL-receptor class B" evidence="17">
    <location>
        <begin position="2108"/>
        <end position="2152"/>
    </location>
</feature>
<feature type="disulfide bond" evidence="16">
    <location>
        <begin position="4223"/>
        <end position="4235"/>
    </location>
</feature>
<dbReference type="GO" id="GO:0043235">
    <property type="term" value="C:receptor complex"/>
    <property type="evidence" value="ECO:0007669"/>
    <property type="project" value="TreeGrafter"/>
</dbReference>
<evidence type="ECO:0000256" key="8">
    <source>
        <dbReference type="ARBA" id="ARBA00022729"/>
    </source>
</evidence>
<feature type="disulfide bond" evidence="16">
    <location>
        <begin position="1551"/>
        <end position="1569"/>
    </location>
</feature>
<evidence type="ECO:0000256" key="18">
    <source>
        <dbReference type="SAM" id="MobiDB-lite"/>
    </source>
</evidence>
<evidence type="ECO:0000259" key="19">
    <source>
        <dbReference type="PROSITE" id="PS50026"/>
    </source>
</evidence>
<dbReference type="PROSITE" id="PS01187">
    <property type="entry name" value="EGF_CA"/>
    <property type="match status" value="2"/>
</dbReference>
<dbReference type="PROSITE" id="PS51120">
    <property type="entry name" value="LDLRB"/>
    <property type="match status" value="10"/>
</dbReference>
<evidence type="ECO:0000256" key="2">
    <source>
        <dbReference type="ARBA" id="ARBA00006756"/>
    </source>
</evidence>
<organism evidence="20 21">
    <name type="scientific">Lepeophtheirus salmonis</name>
    <name type="common">Salmon louse</name>
    <name type="synonym">Caligus salmonis</name>
    <dbReference type="NCBI Taxonomy" id="72036"/>
    <lineage>
        <taxon>Eukaryota</taxon>
        <taxon>Metazoa</taxon>
        <taxon>Ecdysozoa</taxon>
        <taxon>Arthropoda</taxon>
        <taxon>Crustacea</taxon>
        <taxon>Multicrustacea</taxon>
        <taxon>Hexanauplia</taxon>
        <taxon>Copepoda</taxon>
        <taxon>Siphonostomatoida</taxon>
        <taxon>Caligidae</taxon>
        <taxon>Lepeophtheirus</taxon>
    </lineage>
</organism>
<feature type="disulfide bond" evidence="16">
    <location>
        <begin position="3443"/>
        <end position="3458"/>
    </location>
</feature>
<feature type="region of interest" description="Disordered" evidence="18">
    <location>
        <begin position="5255"/>
        <end position="5278"/>
    </location>
</feature>
<dbReference type="PROSITE" id="PS00022">
    <property type="entry name" value="EGF_1"/>
    <property type="match status" value="4"/>
</dbReference>
<feature type="domain" description="EGF-like" evidence="19">
    <location>
        <begin position="3625"/>
        <end position="3664"/>
    </location>
</feature>
<keyword evidence="6" id="KW-0254">Endocytosis</keyword>
<dbReference type="PROSITE" id="PS01186">
    <property type="entry name" value="EGF_2"/>
    <property type="match status" value="2"/>
</dbReference>
<evidence type="ECO:0000313" key="20">
    <source>
        <dbReference type="EMBL" id="CAF3040238.1"/>
    </source>
</evidence>
<keyword evidence="13" id="KW-0675">Receptor</keyword>
<feature type="disulfide bond" evidence="15">
    <location>
        <begin position="4956"/>
        <end position="4965"/>
    </location>
</feature>
<dbReference type="FunFam" id="4.10.400.10:FF:000005">
    <property type="entry name" value="low-density lipoprotein receptor-related protein 1B"/>
    <property type="match status" value="1"/>
</dbReference>
<feature type="repeat" description="LDL-receptor class B" evidence="17">
    <location>
        <begin position="3759"/>
        <end position="3801"/>
    </location>
</feature>
<dbReference type="Gene3D" id="4.10.400.10">
    <property type="entry name" value="Low-density Lipoprotein Receptor"/>
    <property type="match status" value="28"/>
</dbReference>
<feature type="repeat" description="LDL-receptor class B" evidence="17">
    <location>
        <begin position="4616"/>
        <end position="4659"/>
    </location>
</feature>
<feature type="disulfide bond" evidence="16">
    <location>
        <begin position="3209"/>
        <end position="3221"/>
    </location>
</feature>
<feature type="disulfide bond" evidence="16">
    <location>
        <begin position="4282"/>
        <end position="4297"/>
    </location>
</feature>
<feature type="disulfide bond" evidence="16">
    <location>
        <begin position="4230"/>
        <end position="4248"/>
    </location>
</feature>
<feature type="disulfide bond" evidence="16">
    <location>
        <begin position="3391"/>
        <end position="3409"/>
    </location>
</feature>
<keyword evidence="5 15" id="KW-0245">EGF-like domain</keyword>
<evidence type="ECO:0000256" key="5">
    <source>
        <dbReference type="ARBA" id="ARBA00022536"/>
    </source>
</evidence>
<feature type="repeat" description="LDL-receptor class B" evidence="17">
    <location>
        <begin position="2694"/>
        <end position="2737"/>
    </location>
</feature>
<dbReference type="Pfam" id="PF00057">
    <property type="entry name" value="Ldl_recept_a"/>
    <property type="match status" value="25"/>
</dbReference>
<dbReference type="GO" id="GO:0005546">
    <property type="term" value="F:phosphatidylinositol-4,5-bisphosphate binding"/>
    <property type="evidence" value="ECO:0007669"/>
    <property type="project" value="InterPro"/>
</dbReference>
<dbReference type="InterPro" id="IPR001881">
    <property type="entry name" value="EGF-like_Ca-bd_dom"/>
</dbReference>
<evidence type="ECO:0000256" key="6">
    <source>
        <dbReference type="ARBA" id="ARBA00022583"/>
    </source>
</evidence>
<feature type="disulfide bond" evidence="16">
    <location>
        <begin position="3266"/>
        <end position="3281"/>
    </location>
</feature>
<dbReference type="Proteomes" id="UP000675881">
    <property type="component" value="Chromosome 9"/>
</dbReference>
<reference evidence="20" key="1">
    <citation type="submission" date="2021-02" db="EMBL/GenBank/DDBJ databases">
        <authorList>
            <person name="Bekaert M."/>
        </authorList>
    </citation>
    <scope>NUCLEOTIDE SEQUENCE</scope>
    <source>
        <strain evidence="20">IoA-00</strain>
    </source>
</reference>
<feature type="disulfide bond" evidence="16">
    <location>
        <begin position="1685"/>
        <end position="1700"/>
    </location>
</feature>
<feature type="domain" description="EGF-like" evidence="19">
    <location>
        <begin position="5002"/>
        <end position="5038"/>
    </location>
</feature>
<dbReference type="SMART" id="SM00135">
    <property type="entry name" value="LY"/>
    <property type="match status" value="28"/>
</dbReference>
<keyword evidence="10" id="KW-1133">Transmembrane helix</keyword>
<keyword evidence="7" id="KW-0812">Transmembrane</keyword>
<dbReference type="GO" id="GO:0006887">
    <property type="term" value="P:exocytosis"/>
    <property type="evidence" value="ECO:0007669"/>
    <property type="project" value="InterPro"/>
</dbReference>
<dbReference type="Gene3D" id="4.10.1220.10">
    <property type="entry name" value="EGF-type module"/>
    <property type="match status" value="1"/>
</dbReference>
<gene>
    <name evidence="20" type="ORF">LSAA_14828</name>
</gene>
<dbReference type="GO" id="GO:0000145">
    <property type="term" value="C:exocyst"/>
    <property type="evidence" value="ECO:0007669"/>
    <property type="project" value="InterPro"/>
</dbReference>
<feature type="disulfide bond" evidence="16">
    <location>
        <begin position="4302"/>
        <end position="4314"/>
    </location>
</feature>
<dbReference type="FunFam" id="4.10.400.10:FF:000007">
    <property type="entry name" value="Low density lipoprotein receptor-related protein 1"/>
    <property type="match status" value="1"/>
</dbReference>
<feature type="disulfide bond" evidence="16">
    <location>
        <begin position="4080"/>
        <end position="4095"/>
    </location>
</feature>
<dbReference type="InterPro" id="IPR009030">
    <property type="entry name" value="Growth_fac_rcpt_cys_sf"/>
</dbReference>
<dbReference type="CDD" id="cd00112">
    <property type="entry name" value="LDLa"/>
    <property type="match status" value="29"/>
</dbReference>
<keyword evidence="4" id="KW-1003">Cell membrane</keyword>
<dbReference type="FunFam" id="4.10.400.10:FF:000034">
    <property type="entry name" value="Low-density lipoprotein receptor-related protein 2"/>
    <property type="match status" value="1"/>
</dbReference>
<dbReference type="SUPFAM" id="SSF74788">
    <property type="entry name" value="Cullin repeat-like"/>
    <property type="match status" value="1"/>
</dbReference>
<feature type="region of interest" description="Disordered" evidence="18">
    <location>
        <begin position="5180"/>
        <end position="5240"/>
    </location>
</feature>
<evidence type="ECO:0000313" key="21">
    <source>
        <dbReference type="Proteomes" id="UP000675881"/>
    </source>
</evidence>
<feature type="disulfide bond" evidence="16">
    <location>
        <begin position="4107"/>
        <end position="4125"/>
    </location>
</feature>
<dbReference type="Gene3D" id="2.120.10.30">
    <property type="entry name" value="TolB, C-terminal domain"/>
    <property type="match status" value="8"/>
</dbReference>
<feature type="repeat" description="LDL-receptor class B" evidence="17">
    <location>
        <begin position="1357"/>
        <end position="1408"/>
    </location>
</feature>
<dbReference type="InterPro" id="IPR002172">
    <property type="entry name" value="LDrepeatLR_classA_rpt"/>
</dbReference>
<sequence>MQSKQLECEEEALAWLISKNKESGDLTKGMVQILESFETRMSRLESIIEPVYAETESLQRRQENIDKTLEALDSVIAYYDVSAESEGAIKAGPKPLEPFLAVLSRLRAALIYFKTFNPQSIELENVKSLYSLGGNALSREFTESVKKYSKPVLPEDLLKAIEDNENLGEQFSEEDAVQNTLIRIAEWLNYNEHDEYMTVYATVRGNVMKKSIDLLREHYRRPSSPKLDVSTPLSSSTRVSRLSNTINRRLSSVSSKLDLSKKKPIAGGSAGNTPLLSYGGDLGELEVDIFSQTVSGLQKLMASEQRLMVGIIPHPFQQRIFEIIVRDSMDLIVREGEYILHRVKKSVSSHDFLAVIPLFLAIRHLSNMSPLMESTLENCDPNVRSKYKTMSNGFFTTGYTTLEDFIEVVRGDSTTKEKLPKDGTVFQLTSNVLLFLEQLLGFVDTLAVVLTTQDSSYNQTLLRTETKISVNNRNKALVGLYLKKVLVQLNFTLINKSESYSDQFLKAIFRLNNNQYILRALNSSGLIHLVILVQPECIESYDAMILEQRRLYSQSWGRILSHIWSPSEDVPIAILQGPGKLADKYCRMIKDKFAGFNKEMEDISSTQRSYSVPDVELRENLKRDNKEFILHKYQSFYERYANVQLNSSLETVFPSTLKCGYLFKSQLVMENFVNRSCILLLLTLYVGLSIEKTDHENERLKKLYCLSNQYECTDGQKCIDFSKKCDGVPDCLDESDEGEDCLKSQESGNCKEGHFLCKKSGECIPLRWICDNELDCGNSTLGLDKSDESSSLCRKNVTCAANQLMCKDNTTCMHLSRFCDHKIDCPDNSDEGPQCKLKSCIKLKCSYRCAISWRGPKCYCRDGEEIDGHDVSQCVDHDECRNEGTCDQVCTNTIGSFKCSCTEGYVLNKDDRSCTAINVPPEDVTTLLVADSSSLHSFFLNGTALRSLDATDVVTLDFNHRNQSFCCPNPYSFNSVTIITLDWASHNWYMADESKELILLCRSPRTSPSFSCKIILSTRMDKPRGLAVDPNKGFLFFTLWGGEYARVERSNLDGSSRRIITDKKTVYPHGITVDFVKKRIYWVDTYLNSVESTDYNGNNRKMISVSTPLQGLFGLDLFENIIYATSRRNNSVIRINLSPTENRSEAMIGGLTRPSGLKVFHRMRQPLNHTKTLSDGSIAHPCISLDPCHHLCIPIEISPYYKCICHSGFELFPRSDSRCIRVKKDFYLLYGFQKLGIVKGVAFDDPTLESAVPIVNLKKPTAMDFHPQTKTLFVADLEDNKIIKHNLERGNQQDFITSGLNSVMGIAVDWIGNNLYWTDEGKRSIFVVPLHKREKRMTLHSFNLTHPRSIVLDIESKYIYWSDWPSGTGITLKETAKIERSGFDGSDRQVIVSSRILWPNGLTVATGKLFWVDTFLETAESIDLTTKQRMVHLKSSNYLSHPYGLAYFRGALYWSEFERGDIMRLDLNGTSSPTIFTKENPSIFSLKVFDKRFPPEIEGGYECQDLRLLTPSGRSVCACRDGYFLKDDKVSCEAIEGWVPPPYCAKDQFTCSNGHCIDLNLKCDGEIDCEDGSDENLLIACQNITCDKDNQFMCANKASCIELESICDRYDDCMDGSDEDPGLCLSRTCGDDMFQCKCMIVEEMIFQMKEIAIMVHQKMSYPLFCLPNEFSCDADSSCIPISGVCDDEKDCSDNSDELNCHNENETCKGFLCNRDSKCINASKKCDGALDCDDGSDENYCSLSSTKCGKEEFMCARSGDCIDKANVCDGVVHCSDGSDEHNNVFCGLSDCDLSTQRKCANGECILKGYWCDGHLDCTDNSDETEDCLSLTISCEYPSHSCKSKVSNKTMCLEVLKLCNKVIDCADGSDEGLLCDEGYCGKIGERECSNFCQNSPDGGRCHCPEGMHLNLKNKMRCEEDHPCSRWGTCSQGCKSVSTNKHKCFCRDNTYYLDLQDGTLDEIRSVDLKTRYTRSVISNLRNAVVLDFYHTRIRDHVYWIDVVDNKIYRGTLLAGSVSNVITIVENGLTAVKGLAVDWIGGKLILVGKRFRNHRGLVLDPRVGLMFWTDWEHDAVRIESADMTGNGRNVIYSRKYDEGSLPNAITPDYFSKRLYWIDSSMDSIHTMTYDGKDIIEILRGHEYLSHPFAISLFENHVYWSDWKTKSVVQANKWNGSDLQIIADGISGFPYDVKVLHSSRQPLPRSIHPCYLQNNGGCSHLCFIKNETAGSCACPHRMKLSPSNNKLCIPHVSALIYSTSKEIMGVDIDDIESHILPPIPISSSLSLDFSKNTNCFYWILKKQKILSKSLSDESQIITLIDKNVLKDTLGLAIDWISGNMYFSSSIGKTSQFKSSLYVSNLEGHFVTTLIQNASLIQDIVVAPTLGLLYWVQKRSYRQVELKMSRMDGSHVENEITKFSSQSSQIDIKCLSYSQEHHRLYWIRTSDSDRGIVEYWDFKTNKLNVVESSPKLNPSHYIIMTYITPMVHLFSNYLIPLVVFSNAKVLINATREILSLKVFDPEAQHGENACSRNPMNKCEQLCLPNSPATHVCACAIGYTLVNGTYCKATPKDFLLFSDDLGLHGRSTEGPSFQADDALTPISGAKKPSAVGVLPENNIIFWIGFNSIYRSNRDGTDTRIVVTDLNSPQRIVIDWIARNIYWTDDDSDVIELSDIEGKHRYIIISDNLDRPSALAVDPTKGILFWSDIGRIPKIERSRLDGSNRTILINADIESVMGLTLDLREERLYWSDAGLSCIMSVKYDGSSRRKILRRLQSSKLIDSPNGIAFFDKRIFWIDLSLKNGSLNSIQLDTDRVRTLDRNNNFKGDLQIFTLRDKAFPGGTIHTNPCGNNNGGCKELCLFDGQSAKCACSYGKVASDGLTCEDYDAFLMYSRVSRIESLHMFNDSNRGTINSVQFDSSNHRILVSDLGAVEGLAYSHEYRSLYWTSDTDNSISRLKFIKKGDFQRFEIELVLQMKPDDELRGIDIDSCEGKVYFTNWNTNQPSIQRSWFSGYGLESIITTDIHTPNALALDPVERVLFWGDAQLNKIERVDLNDLIRTVLTKAHHPFDLAVYGQYLFFADWFLHAVIRVNKRTGEEVYWLKRDIPRPMSIIAVGPESKCANHNPCLILNGGCEDICTLDESGDPACKCREGRSSIPGDIKRCMDISSTHRTCQQTNEFQCSANDVCILYTLTCDGLNHCPDGSDEDLKYCAIRHCKSGFIHCTNGRCIPESSKCNGIDDCGDFSDETGCFCPENKPFVCSIGGPCLEEHRKCDGVPDCEDTSDEINCPKVNCAASNISSFDESKILLENCAYTTACILPEWRCDGKNDCWDNSDEKNCDNSSIVGSESDHCPLGTFQCLGDNRCISESWVCDRDKDCKDESDEQNCHYYCKEHQFKCNNGQCIPKKWYCDRTPDCSDQSDEMDCKVECHSDSEFRCNSTGVCIPKLWVCDGNSDCPKNEDETGCPIYLAPLGNCHPNQFRCFNGICVDNSYYCDYNDDCLDGSDDQRHAIIKLCDGISNCDDESDELQSTCSKYSSVIISSNQSQSPVFVLGSCDDQSKFECKNKACVSWDSLCDGQNDCGDYSDEASCDINECENPFTCAHICEDKPIGYECQCHEGYQIRPSDPTSCDDIDECVTSYPCSQICLNTPGSYKCACVSGYIPIDKGHRCKANVTGKDSTKIIFSNGYYITQMDLIENSEYLVKNQSNVVALDFDWESECLFWSEVTKRGSQLKKKCNFGNEENEEIQRLVTLRNPDGIAIDWVAKNLYWCDKGSDMIEVSNFDGAYRKTLIDSGLNEPRAIVLDPLEAGMDGSNPRVILKSNLGWPNAIAIDYTTKELYIGDADKDFIAVSDLEGQNVRIVISRGLNPHAQLHHIFALTVFEDYIYWTDWETKTIERCHKYSGKDNVTIAKLSHRPMDIHIYHPLRQPNLPSNPCINNGGCEALCLLRPSDKVGHRIPPNRTCACPQSHVLNEDGLTCKSNCSKTDFVCENTLKCIPFWWKCDGQDDCGDGLDEPLDCPPFKCHAGEFQCNNGNCVLPIRICDQNDDCGDGSDESLCNDYNCMKNQFKCQGNYTHSGYCIPLNRKCDYTDDCLNGEDENDCAPKECPINHFKCQANKCIPAVWVCDGDNDCGDNTDEPINCPNRTCSEELFKCPNGRCIPKVWKCDGDPDCELGEDESSDECSVDLITHCEGSFICKNKHCINERWRCDQQDDCGDNSDEIDCMDFKNCSLHQVPCSNGNCIEESELCDGNFDCQDRSDELYCSQVCNPEEEFRCASPPTCIPKEWRCDGDRDCVDGSDENRCPQSHCRVGHFSCGSSECISSQWLCDGEADCVDGSDEDDEACSRHLCEPNRYRCDNRHQCVLWTSVCDGIPDCSDESDESQVACSLSSSCPPESVSCGEVNRCVSKEALCDGFDDCGNEQDERDCEKGPCVFGACSQSCLPKKSRHTNETVPACFCEDGYAPHDKKTCKALGEDPVLLIAQENSIKVTSIYAISSADSSIHFQDFDKKYKITAIDIFYDRSIPVIVWSSKSDRSIYYRKLTVDTLPQRIKRDTNRESGILINDIRDPKDLCVNWISQDIYFIDGYSRSISMINIDISFGKLTILKNLDRPVNIVLDPEIGLLFYADQGSNPRIMQADLDGSNHKPLVESKIRWPQSLTIDYFAHRMYWSDLKSNSIESIHPKEDGKPDQIEVFEDWIYLSNYQRNRVVKFNKFGKGEIQEIGLLEDSTFLLNSVRISDLVVLHNHKQKAISNPCFLSPCSDPNSICIMLSPEKYKCECVDGYLSTKRDQNGSFCVKKEEGFKSDACEGIQCHTGKCILRQFKKSSELEAHCKCTNPFYSGKYCDTYICTGYCLNGGVCFPDSPKNKGDFAKPILYEKNSTKCKCRPGFSGDRCERCISAKDPCENGGTCLINAYDEKPRCVCPETFTGERCETSMCDSQIGSCLNDGTCIVQEGIHNCLCPPDFAGPNCQTFKCDRYCLNGGTPNVRVPGQCRCDCRPGTGGPRCQITRCKKLECKNSGTCILLNGREVCRCTERYGGLDCSVRIPSHAHSPCEFHRCLNGGICQVSVKDKHYHPKCICPIHHAGLHCEKQNLCLNRCLNGGVCQWSEDDVVTCVCKNAYGGERCNQKISHMDLNTSTLDNADVSNQDIRYTRLGLAFKHRRMAENLISSNMEFPNRMFLQGEGDEEEEDKFENGGNDFHNSHRLRPRSKRQRRIYETLFPRGDSGDPPSINGGEDRSINNEVEDGENTVLLVNYEDDTSIPKPANESSNLLHDETHRNDIM</sequence>
<dbReference type="PANTHER" id="PTHR22722:SF14">
    <property type="entry name" value="MEGALIN, ISOFORM A"/>
    <property type="match status" value="1"/>
</dbReference>
<feature type="repeat" description="LDL-receptor class B" evidence="17">
    <location>
        <begin position="2738"/>
        <end position="2785"/>
    </location>
</feature>
<feature type="disulfide bond" evidence="15">
    <location>
        <begin position="5028"/>
        <end position="5037"/>
    </location>
</feature>
<dbReference type="PROSITE" id="PS00010">
    <property type="entry name" value="ASX_HYDROXYL"/>
    <property type="match status" value="3"/>
</dbReference>
<keyword evidence="12 15" id="KW-1015">Disulfide bond</keyword>
<feature type="disulfide bond" evidence="15">
    <location>
        <begin position="5112"/>
        <end position="5121"/>
    </location>
</feature>
<dbReference type="Pfam" id="PF00058">
    <property type="entry name" value="Ldl_recept_b"/>
    <property type="match status" value="7"/>
</dbReference>
<protein>
    <submittedName>
        <fullName evidence="20">LRP1</fullName>
    </submittedName>
</protein>
<feature type="disulfide bond" evidence="16">
    <location>
        <begin position="3468"/>
        <end position="3480"/>
    </location>
</feature>
<feature type="disulfide bond" evidence="16">
    <location>
        <begin position="3384"/>
        <end position="3396"/>
    </location>
</feature>
<dbReference type="InterPro" id="IPR016159">
    <property type="entry name" value="Cullin_repeat-like_dom_sf"/>
</dbReference>
<evidence type="ECO:0000256" key="16">
    <source>
        <dbReference type="PROSITE-ProRule" id="PRU00124"/>
    </source>
</evidence>
<dbReference type="InterPro" id="IPR000152">
    <property type="entry name" value="EGF-type_Asp/Asn_hydroxyl_site"/>
</dbReference>
<feature type="disulfide bond" evidence="16">
    <location>
        <begin position="4242"/>
        <end position="4257"/>
    </location>
</feature>
<feature type="disulfide bond" evidence="16">
    <location>
        <begin position="3365"/>
        <end position="3380"/>
    </location>
</feature>
<comment type="subcellular location">
    <subcellularLocation>
        <location evidence="1">Cell membrane</location>
        <topology evidence="1">Single-pass type I membrane protein</topology>
    </subcellularLocation>
</comment>
<dbReference type="SUPFAM" id="SSF63825">
    <property type="entry name" value="YWTD domain"/>
    <property type="match status" value="8"/>
</dbReference>
<dbReference type="GO" id="GO:0042562">
    <property type="term" value="F:hormone binding"/>
    <property type="evidence" value="ECO:0007669"/>
    <property type="project" value="TreeGrafter"/>
</dbReference>
<evidence type="ECO:0000256" key="13">
    <source>
        <dbReference type="ARBA" id="ARBA00023170"/>
    </source>
</evidence>
<dbReference type="FunFam" id="2.120.10.30:FF:000132">
    <property type="entry name" value="Uncharacterized protein"/>
    <property type="match status" value="2"/>
</dbReference>
<feature type="disulfide bond" evidence="15">
    <location>
        <begin position="4844"/>
        <end position="4854"/>
    </location>
</feature>
<feature type="disulfide bond" evidence="16">
    <location>
        <begin position="3403"/>
        <end position="3418"/>
    </location>
</feature>
<keyword evidence="21" id="KW-1185">Reference proteome</keyword>
<feature type="disulfide bond" evidence="16">
    <location>
        <begin position="4202"/>
        <end position="4217"/>
    </location>
</feature>
<keyword evidence="14" id="KW-0325">Glycoprotein</keyword>
<feature type="disulfide bond" evidence="16">
    <location>
        <begin position="1544"/>
        <end position="1556"/>
    </location>
</feature>
<feature type="disulfide bond" evidence="16">
    <location>
        <begin position="3475"/>
        <end position="3493"/>
    </location>
</feature>
<dbReference type="Gene3D" id="2.10.25.10">
    <property type="entry name" value="Laminin"/>
    <property type="match status" value="8"/>
</dbReference>
<dbReference type="InterPro" id="IPR036055">
    <property type="entry name" value="LDL_receptor-like_sf"/>
</dbReference>
<feature type="disulfide bond" evidence="15">
    <location>
        <begin position="4880"/>
        <end position="4889"/>
    </location>
</feature>
<feature type="disulfide bond" evidence="16">
    <location>
        <begin position="4024"/>
        <end position="4042"/>
    </location>
</feature>
<feature type="disulfide bond" evidence="16">
    <location>
        <begin position="4100"/>
        <end position="4112"/>
    </location>
</feature>
<dbReference type="FunFam" id="2.120.10.30:FF:000241">
    <property type="entry name" value="Low-density lipoprotein receptor-related protein 6"/>
    <property type="match status" value="4"/>
</dbReference>